<evidence type="ECO:0008006" key="3">
    <source>
        <dbReference type="Google" id="ProtNLM"/>
    </source>
</evidence>
<organism evidence="1 2">
    <name type="scientific">Clostridium algifaecis</name>
    <dbReference type="NCBI Taxonomy" id="1472040"/>
    <lineage>
        <taxon>Bacteria</taxon>
        <taxon>Bacillati</taxon>
        <taxon>Bacillota</taxon>
        <taxon>Clostridia</taxon>
        <taxon>Eubacteriales</taxon>
        <taxon>Clostridiaceae</taxon>
        <taxon>Clostridium</taxon>
    </lineage>
</organism>
<dbReference type="Proteomes" id="UP001519307">
    <property type="component" value="Unassembled WGS sequence"/>
</dbReference>
<comment type="caution">
    <text evidence="1">The sequence shown here is derived from an EMBL/GenBank/DDBJ whole genome shotgun (WGS) entry which is preliminary data.</text>
</comment>
<reference evidence="1 2" key="1">
    <citation type="submission" date="2021-03" db="EMBL/GenBank/DDBJ databases">
        <title>Genomic Encyclopedia of Type Strains, Phase IV (KMG-IV): sequencing the most valuable type-strain genomes for metagenomic binning, comparative biology and taxonomic classification.</title>
        <authorList>
            <person name="Goeker M."/>
        </authorList>
    </citation>
    <scope>NUCLEOTIDE SEQUENCE [LARGE SCALE GENOMIC DNA]</scope>
    <source>
        <strain evidence="1 2">DSM 28783</strain>
    </source>
</reference>
<evidence type="ECO:0000313" key="1">
    <source>
        <dbReference type="EMBL" id="MBP2033897.1"/>
    </source>
</evidence>
<sequence>MSIKENIRIGKKGASHEDLIKEDDVYSKFIDVRKKAIGWSIG</sequence>
<gene>
    <name evidence="1" type="ORF">J2Z42_002610</name>
</gene>
<accession>A0ABS4KV27</accession>
<protein>
    <recommendedName>
        <fullName evidence="3">ABC transporter ATP-binding protein</fullName>
    </recommendedName>
</protein>
<dbReference type="EMBL" id="JAGGLM010000025">
    <property type="protein sequence ID" value="MBP2033897.1"/>
    <property type="molecule type" value="Genomic_DNA"/>
</dbReference>
<name>A0ABS4KV27_9CLOT</name>
<keyword evidence="2" id="KW-1185">Reference proteome</keyword>
<dbReference type="RefSeq" id="WP_281063558.1">
    <property type="nucleotide sequence ID" value="NZ_JAGGLM010000025.1"/>
</dbReference>
<evidence type="ECO:0000313" key="2">
    <source>
        <dbReference type="Proteomes" id="UP001519307"/>
    </source>
</evidence>
<proteinExistence type="predicted"/>